<dbReference type="Proteomes" id="UP000179807">
    <property type="component" value="Unassembled WGS sequence"/>
</dbReference>
<dbReference type="GeneID" id="94827394"/>
<dbReference type="RefSeq" id="XP_068359217.1">
    <property type="nucleotide sequence ID" value="XM_068492690.1"/>
</dbReference>
<evidence type="ECO:0000256" key="2">
    <source>
        <dbReference type="SAM" id="Phobius"/>
    </source>
</evidence>
<name>A0A1J4K3Q7_9EUKA</name>
<organism evidence="3 4">
    <name type="scientific">Tritrichomonas foetus</name>
    <dbReference type="NCBI Taxonomy" id="1144522"/>
    <lineage>
        <taxon>Eukaryota</taxon>
        <taxon>Metamonada</taxon>
        <taxon>Parabasalia</taxon>
        <taxon>Tritrichomonadida</taxon>
        <taxon>Tritrichomonadidae</taxon>
        <taxon>Tritrichomonas</taxon>
    </lineage>
</organism>
<protein>
    <submittedName>
        <fullName evidence="3">Uncharacterized protein</fullName>
    </submittedName>
</protein>
<sequence length="184" mass="21211">MSRSFSSRAENTLPNNCYNQKINPPRNTKMLPNYKTPFIRRDSCFSSTQEKLPSLNSLLSLSKLERSTESSGFNSTFSSASQSPTPNPEFKKALCFTSPFSDSLEMILNPSKRKKRNNQNSINRFPILLCFLLMVFLESLLLYFYLISLQNSGNCVFHNMKFEKKTFITLSFINIAWFILVLLK</sequence>
<evidence type="ECO:0000313" key="4">
    <source>
        <dbReference type="Proteomes" id="UP000179807"/>
    </source>
</evidence>
<keyword evidence="2" id="KW-1133">Transmembrane helix</keyword>
<dbReference type="AlphaFoldDB" id="A0A1J4K3Q7"/>
<keyword evidence="4" id="KW-1185">Reference proteome</keyword>
<evidence type="ECO:0000313" key="3">
    <source>
        <dbReference type="EMBL" id="OHT06081.1"/>
    </source>
</evidence>
<reference evidence="3" key="1">
    <citation type="submission" date="2016-10" db="EMBL/GenBank/DDBJ databases">
        <authorList>
            <person name="Benchimol M."/>
            <person name="Almeida L.G."/>
            <person name="Vasconcelos A.T."/>
            <person name="Perreira-Neves A."/>
            <person name="Rosa I.A."/>
            <person name="Tasca T."/>
            <person name="Bogo M.R."/>
            <person name="de Souza W."/>
        </authorList>
    </citation>
    <scope>NUCLEOTIDE SEQUENCE [LARGE SCALE GENOMIC DNA]</scope>
    <source>
        <strain evidence="3">K</strain>
    </source>
</reference>
<feature type="region of interest" description="Disordered" evidence="1">
    <location>
        <begin position="1"/>
        <end position="29"/>
    </location>
</feature>
<evidence type="ECO:0000256" key="1">
    <source>
        <dbReference type="SAM" id="MobiDB-lite"/>
    </source>
</evidence>
<gene>
    <name evidence="3" type="ORF">TRFO_05743</name>
</gene>
<feature type="transmembrane region" description="Helical" evidence="2">
    <location>
        <begin position="166"/>
        <end position="183"/>
    </location>
</feature>
<accession>A0A1J4K3Q7</accession>
<proteinExistence type="predicted"/>
<comment type="caution">
    <text evidence="3">The sequence shown here is derived from an EMBL/GenBank/DDBJ whole genome shotgun (WGS) entry which is preliminary data.</text>
</comment>
<keyword evidence="2" id="KW-0472">Membrane</keyword>
<dbReference type="EMBL" id="MLAK01000738">
    <property type="protein sequence ID" value="OHT06081.1"/>
    <property type="molecule type" value="Genomic_DNA"/>
</dbReference>
<dbReference type="VEuPathDB" id="TrichDB:TRFO_05743"/>
<keyword evidence="2" id="KW-0812">Transmembrane</keyword>
<feature type="transmembrane region" description="Helical" evidence="2">
    <location>
        <begin position="122"/>
        <end position="146"/>
    </location>
</feature>
<feature type="compositionally biased region" description="Polar residues" evidence="1">
    <location>
        <begin position="1"/>
        <end position="26"/>
    </location>
</feature>